<dbReference type="GO" id="GO:0008168">
    <property type="term" value="F:methyltransferase activity"/>
    <property type="evidence" value="ECO:0007669"/>
    <property type="project" value="UniProtKB-KW"/>
</dbReference>
<dbReference type="InterPro" id="IPR029063">
    <property type="entry name" value="SAM-dependent_MTases_sf"/>
</dbReference>
<evidence type="ECO:0000313" key="3">
    <source>
        <dbReference type="Proteomes" id="UP000187172"/>
    </source>
</evidence>
<dbReference type="AlphaFoldDB" id="A0A1R1ELE1"/>
<dbReference type="Proteomes" id="UP000187172">
    <property type="component" value="Unassembled WGS sequence"/>
</dbReference>
<name>A0A1R1ELE1_9BACL</name>
<keyword evidence="2" id="KW-0489">Methyltransferase</keyword>
<evidence type="ECO:0000313" key="2">
    <source>
        <dbReference type="EMBL" id="OMF52663.1"/>
    </source>
</evidence>
<dbReference type="CDD" id="cd02440">
    <property type="entry name" value="AdoMet_MTases"/>
    <property type="match status" value="1"/>
</dbReference>
<dbReference type="RefSeq" id="WP_076172836.1">
    <property type="nucleotide sequence ID" value="NZ_MRTP01000006.1"/>
</dbReference>
<feature type="domain" description="Methyltransferase" evidence="1">
    <location>
        <begin position="47"/>
        <end position="141"/>
    </location>
</feature>
<dbReference type="PANTHER" id="PTHR43591:SF24">
    <property type="entry name" value="2-METHOXY-6-POLYPRENYL-1,4-BENZOQUINOL METHYLASE, MITOCHONDRIAL"/>
    <property type="match status" value="1"/>
</dbReference>
<dbReference type="Pfam" id="PF13649">
    <property type="entry name" value="Methyltransf_25"/>
    <property type="match status" value="1"/>
</dbReference>
<dbReference type="Gene3D" id="6.10.140.280">
    <property type="match status" value="1"/>
</dbReference>
<dbReference type="EMBL" id="MRTP01000006">
    <property type="protein sequence ID" value="OMF52663.1"/>
    <property type="molecule type" value="Genomic_DNA"/>
</dbReference>
<sequence length="229" mass="26026">MDRSVIKLFDANAKDYDRQRRGLIPCFDDFYGMALSLVECGNSTPCILDLGAGTGLFSSMVLLKYPEARLTLMDLSDSMLQEARRRFHGAPNVDYVTGDYSSYPFTQTYDAVVSSLSIHHLSHPEKRQLFATIHRLLNEGGIFVNADQVKGHTDQADVYYRRRWLEEIRASGLPEEAIQASIERRSLDINATAADQMQWMEEAGFEDVDCMYKYLDFAVFYGKKSGRTS</sequence>
<proteinExistence type="predicted"/>
<protein>
    <submittedName>
        <fullName evidence="2">SAM-dependent methyltransferase</fullName>
    </submittedName>
</protein>
<dbReference type="GO" id="GO:0032259">
    <property type="term" value="P:methylation"/>
    <property type="evidence" value="ECO:0007669"/>
    <property type="project" value="UniProtKB-KW"/>
</dbReference>
<dbReference type="SUPFAM" id="SSF53335">
    <property type="entry name" value="S-adenosyl-L-methionine-dependent methyltransferases"/>
    <property type="match status" value="1"/>
</dbReference>
<dbReference type="Gene3D" id="3.40.50.150">
    <property type="entry name" value="Vaccinia Virus protein VP39"/>
    <property type="match status" value="1"/>
</dbReference>
<dbReference type="PANTHER" id="PTHR43591">
    <property type="entry name" value="METHYLTRANSFERASE"/>
    <property type="match status" value="1"/>
</dbReference>
<reference evidence="2 3" key="1">
    <citation type="submission" date="2016-11" db="EMBL/GenBank/DDBJ databases">
        <title>Paenibacillus species isolates.</title>
        <authorList>
            <person name="Beno S.M."/>
        </authorList>
    </citation>
    <scope>NUCLEOTIDE SEQUENCE [LARGE SCALE GENOMIC DNA]</scope>
    <source>
        <strain evidence="2 3">FSL R5-0378</strain>
    </source>
</reference>
<evidence type="ECO:0000259" key="1">
    <source>
        <dbReference type="Pfam" id="PF13649"/>
    </source>
</evidence>
<keyword evidence="3" id="KW-1185">Reference proteome</keyword>
<accession>A0A1R1ELE1</accession>
<comment type="caution">
    <text evidence="2">The sequence shown here is derived from an EMBL/GenBank/DDBJ whole genome shotgun (WGS) entry which is preliminary data.</text>
</comment>
<keyword evidence="2" id="KW-0808">Transferase</keyword>
<gene>
    <name evidence="2" type="ORF">BK138_21545</name>
</gene>
<dbReference type="InterPro" id="IPR041698">
    <property type="entry name" value="Methyltransf_25"/>
</dbReference>
<organism evidence="2 3">
    <name type="scientific">Paenibacillus rhizosphaerae</name>
    <dbReference type="NCBI Taxonomy" id="297318"/>
    <lineage>
        <taxon>Bacteria</taxon>
        <taxon>Bacillati</taxon>
        <taxon>Bacillota</taxon>
        <taxon>Bacilli</taxon>
        <taxon>Bacillales</taxon>
        <taxon>Paenibacillaceae</taxon>
        <taxon>Paenibacillus</taxon>
    </lineage>
</organism>